<feature type="chain" id="PRO_5002248463" description="Prion-inhibition and propagation HeLo domain-containing protein" evidence="2">
    <location>
        <begin position="22"/>
        <end position="256"/>
    </location>
</feature>
<dbReference type="InterPro" id="IPR029498">
    <property type="entry name" value="HeLo_dom"/>
</dbReference>
<dbReference type="Gene3D" id="1.20.120.1020">
    <property type="entry name" value="Prion-inhibition and propagation, HeLo domain"/>
    <property type="match status" value="1"/>
</dbReference>
<dbReference type="PANTHER" id="PTHR37542:SF3">
    <property type="entry name" value="PRION-INHIBITION AND PROPAGATION HELO DOMAIN-CONTAINING PROTEIN"/>
    <property type="match status" value="1"/>
</dbReference>
<dbReference type="OrthoDB" id="20872at2759"/>
<dbReference type="HOGENOM" id="CLU_058675_0_0_1"/>
<dbReference type="Proteomes" id="UP000053328">
    <property type="component" value="Unassembled WGS sequence"/>
</dbReference>
<feature type="coiled-coil region" evidence="1">
    <location>
        <begin position="78"/>
        <end position="105"/>
    </location>
</feature>
<dbReference type="Pfam" id="PF14479">
    <property type="entry name" value="HeLo"/>
    <property type="match status" value="1"/>
</dbReference>
<evidence type="ECO:0000313" key="5">
    <source>
        <dbReference type="Proteomes" id="UP000053328"/>
    </source>
</evidence>
<name>A0A0D2A494_9EURO</name>
<evidence type="ECO:0000313" key="4">
    <source>
        <dbReference type="EMBL" id="KIW19667.1"/>
    </source>
</evidence>
<dbReference type="GeneID" id="27327324"/>
<evidence type="ECO:0000259" key="3">
    <source>
        <dbReference type="Pfam" id="PF14479"/>
    </source>
</evidence>
<evidence type="ECO:0000256" key="2">
    <source>
        <dbReference type="SAM" id="SignalP"/>
    </source>
</evidence>
<keyword evidence="5" id="KW-1185">Reference proteome</keyword>
<dbReference type="EMBL" id="KN847492">
    <property type="protein sequence ID" value="KIW19667.1"/>
    <property type="molecule type" value="Genomic_DNA"/>
</dbReference>
<dbReference type="STRING" id="91928.A0A0D2A494"/>
<feature type="domain" description="Prion-inhibition and propagation HeLo" evidence="3">
    <location>
        <begin position="9"/>
        <end position="188"/>
    </location>
</feature>
<protein>
    <recommendedName>
        <fullName evidence="3">Prion-inhibition and propagation HeLo domain-containing protein</fullName>
    </recommendedName>
</protein>
<dbReference type="VEuPathDB" id="FungiDB:PV08_00241"/>
<dbReference type="PANTHER" id="PTHR37542">
    <property type="entry name" value="HELO DOMAIN-CONTAINING PROTEIN-RELATED"/>
    <property type="match status" value="1"/>
</dbReference>
<sequence>MAETVGLAFALLGAFNNTVECFNYIQVARNFDQGVQTAVLKLDIAKLRLSRWGHSVGLDRVEEGMQALPGVAGSADDLARAKDVLEQILELFDDAEKRSSKLKSNEKDVQLNLDQAASALHRKLAALSIKRFVPKNVLEKAKWALHKEKYLNRLIQDITELVNGLIELFPAAQPEQTRLCAEEGSELALDQHVSLIKDIVAEQDPELSAAINKAKMSAGRERQAFNITFSGGVNHGLQQGYFSGTQTNHFGTRPLS</sequence>
<gene>
    <name evidence="4" type="ORF">PV08_00241</name>
</gene>
<keyword evidence="1" id="KW-0175">Coiled coil</keyword>
<feature type="signal peptide" evidence="2">
    <location>
        <begin position="1"/>
        <end position="21"/>
    </location>
</feature>
<organism evidence="4 5">
    <name type="scientific">Exophiala spinifera</name>
    <dbReference type="NCBI Taxonomy" id="91928"/>
    <lineage>
        <taxon>Eukaryota</taxon>
        <taxon>Fungi</taxon>
        <taxon>Dikarya</taxon>
        <taxon>Ascomycota</taxon>
        <taxon>Pezizomycotina</taxon>
        <taxon>Eurotiomycetes</taxon>
        <taxon>Chaetothyriomycetidae</taxon>
        <taxon>Chaetothyriales</taxon>
        <taxon>Herpotrichiellaceae</taxon>
        <taxon>Exophiala</taxon>
    </lineage>
</organism>
<dbReference type="RefSeq" id="XP_016239883.1">
    <property type="nucleotide sequence ID" value="XM_016374607.1"/>
</dbReference>
<keyword evidence="2" id="KW-0732">Signal</keyword>
<evidence type="ECO:0000256" key="1">
    <source>
        <dbReference type="SAM" id="Coils"/>
    </source>
</evidence>
<proteinExistence type="predicted"/>
<dbReference type="InterPro" id="IPR038305">
    <property type="entry name" value="HeLo_sf"/>
</dbReference>
<accession>A0A0D2A494</accession>
<dbReference type="AlphaFoldDB" id="A0A0D2A494"/>
<reference evidence="4 5" key="1">
    <citation type="submission" date="2015-01" db="EMBL/GenBank/DDBJ databases">
        <title>The Genome Sequence of Exophiala spinifera CBS89968.</title>
        <authorList>
            <consortium name="The Broad Institute Genomics Platform"/>
            <person name="Cuomo C."/>
            <person name="de Hoog S."/>
            <person name="Gorbushina A."/>
            <person name="Stielow B."/>
            <person name="Teixiera M."/>
            <person name="Abouelleil A."/>
            <person name="Chapman S.B."/>
            <person name="Priest M."/>
            <person name="Young S.K."/>
            <person name="Wortman J."/>
            <person name="Nusbaum C."/>
            <person name="Birren B."/>
        </authorList>
    </citation>
    <scope>NUCLEOTIDE SEQUENCE [LARGE SCALE GENOMIC DNA]</scope>
    <source>
        <strain evidence="4 5">CBS 89968</strain>
    </source>
</reference>